<keyword evidence="5" id="KW-1185">Reference proteome</keyword>
<reference evidence="5" key="2">
    <citation type="submission" date="2015-01" db="EMBL/GenBank/DDBJ databases">
        <title>Evolutionary Origins and Diversification of the Mycorrhizal Mutualists.</title>
        <authorList>
            <consortium name="DOE Joint Genome Institute"/>
            <consortium name="Mycorrhizal Genomics Consortium"/>
            <person name="Kohler A."/>
            <person name="Kuo A."/>
            <person name="Nagy L.G."/>
            <person name="Floudas D."/>
            <person name="Copeland A."/>
            <person name="Barry K.W."/>
            <person name="Cichocki N."/>
            <person name="Veneault-Fourrey C."/>
            <person name="LaButti K."/>
            <person name="Lindquist E.A."/>
            <person name="Lipzen A."/>
            <person name="Lundell T."/>
            <person name="Morin E."/>
            <person name="Murat C."/>
            <person name="Riley R."/>
            <person name="Ohm R."/>
            <person name="Sun H."/>
            <person name="Tunlid A."/>
            <person name="Henrissat B."/>
            <person name="Grigoriev I.V."/>
            <person name="Hibbett D.S."/>
            <person name="Martin F."/>
        </authorList>
    </citation>
    <scope>NUCLEOTIDE SEQUENCE [LARGE SCALE GENOMIC DNA]</scope>
    <source>
        <strain evidence="5">441</strain>
    </source>
</reference>
<dbReference type="HOGENOM" id="CLU_2264769_0_0_1"/>
<name>A0A0C9YJB2_9AGAM</name>
<reference evidence="4 5" key="1">
    <citation type="submission" date="2014-04" db="EMBL/GenBank/DDBJ databases">
        <authorList>
            <consortium name="DOE Joint Genome Institute"/>
            <person name="Kuo A."/>
            <person name="Kohler A."/>
            <person name="Costa M.D."/>
            <person name="Nagy L.G."/>
            <person name="Floudas D."/>
            <person name="Copeland A."/>
            <person name="Barry K.W."/>
            <person name="Cichocki N."/>
            <person name="Veneault-Fourrey C."/>
            <person name="LaButti K."/>
            <person name="Lindquist E.A."/>
            <person name="Lipzen A."/>
            <person name="Lundell T."/>
            <person name="Morin E."/>
            <person name="Murat C."/>
            <person name="Sun H."/>
            <person name="Tunlid A."/>
            <person name="Henrissat B."/>
            <person name="Grigoriev I.V."/>
            <person name="Hibbett D.S."/>
            <person name="Martin F."/>
            <person name="Nordberg H.P."/>
            <person name="Cantor M.N."/>
            <person name="Hua S.X."/>
        </authorList>
    </citation>
    <scope>NUCLEOTIDE SEQUENCE [LARGE SCALE GENOMIC DNA]</scope>
    <source>
        <strain evidence="4 5">441</strain>
    </source>
</reference>
<sequence>MVSLVSPFVLTRELLPILRKTASQSDSDVRIVVVASSGHRLLFGQPRFRTIQELNDECRYMLVPGFTRYCRSKLANVLYTSGLDRRLSSSTVPTSSLCRFIPG</sequence>
<keyword evidence="3" id="KW-0560">Oxidoreductase</keyword>
<dbReference type="Gene3D" id="3.40.50.720">
    <property type="entry name" value="NAD(P)-binding Rossmann-like Domain"/>
    <property type="match status" value="1"/>
</dbReference>
<dbReference type="EMBL" id="KN834691">
    <property type="protein sequence ID" value="KIK10437.1"/>
    <property type="molecule type" value="Genomic_DNA"/>
</dbReference>
<evidence type="ECO:0000313" key="5">
    <source>
        <dbReference type="Proteomes" id="UP000054018"/>
    </source>
</evidence>
<evidence type="ECO:0000256" key="2">
    <source>
        <dbReference type="ARBA" id="ARBA00022857"/>
    </source>
</evidence>
<dbReference type="SUPFAM" id="SSF51735">
    <property type="entry name" value="NAD(P)-binding Rossmann-fold domains"/>
    <property type="match status" value="1"/>
</dbReference>
<dbReference type="GO" id="GO:0016491">
    <property type="term" value="F:oxidoreductase activity"/>
    <property type="evidence" value="ECO:0007669"/>
    <property type="project" value="UniProtKB-KW"/>
</dbReference>
<dbReference type="OrthoDB" id="191139at2759"/>
<dbReference type="AlphaFoldDB" id="A0A0C9YJB2"/>
<evidence type="ECO:0000256" key="3">
    <source>
        <dbReference type="ARBA" id="ARBA00023002"/>
    </source>
</evidence>
<dbReference type="STRING" id="765257.A0A0C9YJB2"/>
<gene>
    <name evidence="4" type="ORF">PISMIDRAFT_691025</name>
</gene>
<comment type="similarity">
    <text evidence="1">Belongs to the short-chain dehydrogenases/reductases (SDR) family.</text>
</comment>
<evidence type="ECO:0000313" key="4">
    <source>
        <dbReference type="EMBL" id="KIK10437.1"/>
    </source>
</evidence>
<dbReference type="InterPro" id="IPR036291">
    <property type="entry name" value="NAD(P)-bd_dom_sf"/>
</dbReference>
<evidence type="ECO:0000256" key="1">
    <source>
        <dbReference type="ARBA" id="ARBA00006484"/>
    </source>
</evidence>
<protein>
    <submittedName>
        <fullName evidence="4">Uncharacterized protein</fullName>
    </submittedName>
</protein>
<organism evidence="4 5">
    <name type="scientific">Pisolithus microcarpus 441</name>
    <dbReference type="NCBI Taxonomy" id="765257"/>
    <lineage>
        <taxon>Eukaryota</taxon>
        <taxon>Fungi</taxon>
        <taxon>Dikarya</taxon>
        <taxon>Basidiomycota</taxon>
        <taxon>Agaricomycotina</taxon>
        <taxon>Agaricomycetes</taxon>
        <taxon>Agaricomycetidae</taxon>
        <taxon>Boletales</taxon>
        <taxon>Sclerodermatineae</taxon>
        <taxon>Pisolithaceae</taxon>
        <taxon>Pisolithus</taxon>
    </lineage>
</organism>
<dbReference type="PANTHER" id="PTHR24320">
    <property type="entry name" value="RETINOL DEHYDROGENASE"/>
    <property type="match status" value="1"/>
</dbReference>
<dbReference type="Proteomes" id="UP000054018">
    <property type="component" value="Unassembled WGS sequence"/>
</dbReference>
<dbReference type="PANTHER" id="PTHR24320:SF282">
    <property type="entry name" value="WW DOMAIN-CONTAINING OXIDOREDUCTASE"/>
    <property type="match status" value="1"/>
</dbReference>
<proteinExistence type="inferred from homology"/>
<accession>A0A0C9YJB2</accession>
<keyword evidence="2" id="KW-0521">NADP</keyword>